<dbReference type="PANTHER" id="PTHR35092">
    <property type="entry name" value="CHLORINASE MJ1651"/>
    <property type="match status" value="1"/>
</dbReference>
<accession>A0A6J6V437</accession>
<dbReference type="SUPFAM" id="SSF101852">
    <property type="entry name" value="Bacterial fluorinating enzyme, C-terminal domain"/>
    <property type="match status" value="1"/>
</dbReference>
<dbReference type="SUPFAM" id="SSF102522">
    <property type="entry name" value="Bacterial fluorinating enzyme, N-terminal domain"/>
    <property type="match status" value="1"/>
</dbReference>
<reference evidence="5" key="1">
    <citation type="submission" date="2020-05" db="EMBL/GenBank/DDBJ databases">
        <authorList>
            <person name="Chiriac C."/>
            <person name="Salcher M."/>
            <person name="Ghai R."/>
            <person name="Kavagutti S V."/>
        </authorList>
    </citation>
    <scope>NUCLEOTIDE SEQUENCE</scope>
</reference>
<feature type="domain" description="S-adenosyl-l-methionine hydroxide adenosyltransferase N-terminal" evidence="3">
    <location>
        <begin position="8"/>
        <end position="155"/>
    </location>
</feature>
<evidence type="ECO:0000313" key="5">
    <source>
        <dbReference type="EMBL" id="CAB4766396.1"/>
    </source>
</evidence>
<dbReference type="AlphaFoldDB" id="A0A6J6V437"/>
<evidence type="ECO:0000259" key="3">
    <source>
        <dbReference type="Pfam" id="PF01887"/>
    </source>
</evidence>
<dbReference type="Gene3D" id="2.40.30.90">
    <property type="entry name" value="Bacterial fluorinating enzyme like"/>
    <property type="match status" value="1"/>
</dbReference>
<evidence type="ECO:0000313" key="6">
    <source>
        <dbReference type="EMBL" id="CAB4836442.1"/>
    </source>
</evidence>
<name>A0A6J6V437_9ZZZZ</name>
<evidence type="ECO:0000256" key="2">
    <source>
        <dbReference type="ARBA" id="ARBA00024035"/>
    </source>
</evidence>
<dbReference type="Pfam" id="PF20257">
    <property type="entry name" value="SAM_HAT_C"/>
    <property type="match status" value="1"/>
</dbReference>
<dbReference type="Pfam" id="PF01887">
    <property type="entry name" value="SAM_HAT_N"/>
    <property type="match status" value="1"/>
</dbReference>
<dbReference type="InterPro" id="IPR046469">
    <property type="entry name" value="SAM_HAT_N"/>
</dbReference>
<dbReference type="EMBL" id="CAEZYR010000145">
    <property type="protein sequence ID" value="CAB4766396.1"/>
    <property type="molecule type" value="Genomic_DNA"/>
</dbReference>
<dbReference type="InterPro" id="IPR046470">
    <property type="entry name" value="SAM_HAT_C"/>
</dbReference>
<proteinExistence type="inferred from homology"/>
<protein>
    <submittedName>
        <fullName evidence="5">Unannotated protein</fullName>
    </submittedName>
</protein>
<evidence type="ECO:0000256" key="1">
    <source>
        <dbReference type="ARBA" id="ARBA00022691"/>
    </source>
</evidence>
<comment type="similarity">
    <text evidence="2">Belongs to the SAM hydrolase / SAM-dependent halogenase family.</text>
</comment>
<dbReference type="InterPro" id="IPR023227">
    <property type="entry name" value="SAM_OH_AdoTrfase_C_sf"/>
</dbReference>
<dbReference type="PIRSF" id="PIRSF006779">
    <property type="entry name" value="UCP006779"/>
    <property type="match status" value="1"/>
</dbReference>
<gene>
    <name evidence="5" type="ORF">UFOPK2754_02812</name>
    <name evidence="6" type="ORF">UFOPK3139_02885</name>
</gene>
<dbReference type="EMBL" id="CAFABA010000176">
    <property type="protein sequence ID" value="CAB4836442.1"/>
    <property type="molecule type" value="Genomic_DNA"/>
</dbReference>
<dbReference type="InterPro" id="IPR002747">
    <property type="entry name" value="SAM_OH_AdoTrfase"/>
</dbReference>
<sequence length="290" mass="30348">MTLRYDTISFLSDYGNDDEFVGIVKSVIRSIAPDVAVIDITHAVAPHDVRAGGLALARSAAYLCPGVVLGIVDPGVGTARRAVAIEVGDGASVLVGPDNGLFASAVAMVGGATAAYELTNTEYHLPAPGATFAGRDVFAPIAAHLCDGVSLDELGQAIDPHTLTPGIFPLSRYENDALVCESLWIDRYGNVQLNIAADDLDSFGERVRIIVNGRPRVAVRAASYTGVRVGEVGLVVDSYGLISLCVDRGSAALELGVHAGAQVIIEKFEPGDESREGTPIQLLPRSRGAR</sequence>
<feature type="domain" description="S-adenosyl-l-methionine hydroxide adenosyltransferase C-terminal" evidence="4">
    <location>
        <begin position="183"/>
        <end position="263"/>
    </location>
</feature>
<dbReference type="InterPro" id="IPR023228">
    <property type="entry name" value="SAM_OH_AdoTrfase_N_sf"/>
</dbReference>
<dbReference type="PANTHER" id="PTHR35092:SF1">
    <property type="entry name" value="CHLORINASE MJ1651"/>
    <property type="match status" value="1"/>
</dbReference>
<dbReference type="Gene3D" id="3.40.50.10790">
    <property type="entry name" value="S-adenosyl-l-methionine hydroxide adenosyltransferase, N-terminal"/>
    <property type="match status" value="1"/>
</dbReference>
<evidence type="ECO:0000259" key="4">
    <source>
        <dbReference type="Pfam" id="PF20257"/>
    </source>
</evidence>
<organism evidence="5">
    <name type="scientific">freshwater metagenome</name>
    <dbReference type="NCBI Taxonomy" id="449393"/>
    <lineage>
        <taxon>unclassified sequences</taxon>
        <taxon>metagenomes</taxon>
        <taxon>ecological metagenomes</taxon>
    </lineage>
</organism>
<keyword evidence="1" id="KW-0949">S-adenosyl-L-methionine</keyword>